<evidence type="ECO:0000313" key="6">
    <source>
        <dbReference type="Proteomes" id="UP000192872"/>
    </source>
</evidence>
<dbReference type="CDD" id="cd18095">
    <property type="entry name" value="SpoU-like_rRNA-MTase"/>
    <property type="match status" value="1"/>
</dbReference>
<dbReference type="Proteomes" id="UP000192872">
    <property type="component" value="Unassembled WGS sequence"/>
</dbReference>
<dbReference type="SUPFAM" id="SSF55315">
    <property type="entry name" value="L30e-like"/>
    <property type="match status" value="1"/>
</dbReference>
<dbReference type="GO" id="GO:0005737">
    <property type="term" value="C:cytoplasm"/>
    <property type="evidence" value="ECO:0007669"/>
    <property type="project" value="UniProtKB-ARBA"/>
</dbReference>
<dbReference type="InterPro" id="IPR051259">
    <property type="entry name" value="rRNA_Methyltransferase"/>
</dbReference>
<dbReference type="GO" id="GO:0006396">
    <property type="term" value="P:RNA processing"/>
    <property type="evidence" value="ECO:0007669"/>
    <property type="project" value="InterPro"/>
</dbReference>
<gene>
    <name evidence="5" type="ORF">A4S15_05050</name>
</gene>
<dbReference type="SMART" id="SM00967">
    <property type="entry name" value="SpoU_sub_bind"/>
    <property type="match status" value="1"/>
</dbReference>
<dbReference type="InterPro" id="IPR053888">
    <property type="entry name" value="MRM3-like_sub_bind"/>
</dbReference>
<comment type="similarity">
    <text evidence="1">Belongs to the class IV-like SAM-binding methyltransferase superfamily. RNA methyltransferase TrmH family.</text>
</comment>
<proteinExistence type="inferred from homology"/>
<dbReference type="InterPro" id="IPR029064">
    <property type="entry name" value="Ribosomal_eL30-like_sf"/>
</dbReference>
<dbReference type="PANTHER" id="PTHR43191:SF2">
    <property type="entry name" value="RRNA METHYLTRANSFERASE 3, MITOCHONDRIAL"/>
    <property type="match status" value="1"/>
</dbReference>
<dbReference type="SUPFAM" id="SSF75217">
    <property type="entry name" value="alpha/beta knot"/>
    <property type="match status" value="1"/>
</dbReference>
<dbReference type="InterPro" id="IPR001537">
    <property type="entry name" value="SpoU_MeTrfase"/>
</dbReference>
<evidence type="ECO:0000256" key="1">
    <source>
        <dbReference type="ARBA" id="ARBA00007228"/>
    </source>
</evidence>
<protein>
    <recommendedName>
        <fullName evidence="4">RNA 2-O ribose methyltransferase substrate binding domain-containing protein</fullName>
    </recommendedName>
</protein>
<name>A0A1W9I100_9HYPH</name>
<evidence type="ECO:0000313" key="5">
    <source>
        <dbReference type="EMBL" id="OQW53363.1"/>
    </source>
</evidence>
<dbReference type="Pfam" id="PF00588">
    <property type="entry name" value="SpoU_methylase"/>
    <property type="match status" value="1"/>
</dbReference>
<evidence type="ECO:0000256" key="2">
    <source>
        <dbReference type="ARBA" id="ARBA00022603"/>
    </source>
</evidence>
<dbReference type="STRING" id="1827387.A4S15_05050"/>
<dbReference type="EMBL" id="LWDL01000009">
    <property type="protein sequence ID" value="OQW53363.1"/>
    <property type="molecule type" value="Genomic_DNA"/>
</dbReference>
<keyword evidence="3" id="KW-0808">Transferase</keyword>
<dbReference type="PANTHER" id="PTHR43191">
    <property type="entry name" value="RRNA METHYLTRANSFERASE 3"/>
    <property type="match status" value="1"/>
</dbReference>
<accession>A0A1W9I100</accession>
<dbReference type="Gene3D" id="3.30.1330.30">
    <property type="match status" value="1"/>
</dbReference>
<comment type="caution">
    <text evidence="5">The sequence shown here is derived from an EMBL/GenBank/DDBJ whole genome shotgun (WGS) entry which is preliminary data.</text>
</comment>
<dbReference type="InterPro" id="IPR029026">
    <property type="entry name" value="tRNA_m1G_MTases_N"/>
</dbReference>
<dbReference type="Gene3D" id="3.40.1280.10">
    <property type="match status" value="1"/>
</dbReference>
<feature type="domain" description="RNA 2-O ribose methyltransferase substrate binding" evidence="4">
    <location>
        <begin position="48"/>
        <end position="124"/>
    </location>
</feature>
<dbReference type="GO" id="GO:0003723">
    <property type="term" value="F:RNA binding"/>
    <property type="evidence" value="ECO:0007669"/>
    <property type="project" value="InterPro"/>
</dbReference>
<dbReference type="InterPro" id="IPR013123">
    <property type="entry name" value="SpoU_subst-bd"/>
</dbReference>
<evidence type="ECO:0000259" key="4">
    <source>
        <dbReference type="SMART" id="SM00967"/>
    </source>
</evidence>
<organism evidence="5 6">
    <name type="scientific">Candidatus Raskinella chloraquaticus</name>
    <dbReference type="NCBI Taxonomy" id="1951219"/>
    <lineage>
        <taxon>Bacteria</taxon>
        <taxon>Pseudomonadati</taxon>
        <taxon>Pseudomonadota</taxon>
        <taxon>Alphaproteobacteria</taxon>
        <taxon>Hyphomicrobiales</taxon>
        <taxon>Phreatobacteraceae</taxon>
        <taxon>Candidatus Raskinella</taxon>
    </lineage>
</organism>
<keyword evidence="2" id="KW-0489">Methyltransferase</keyword>
<evidence type="ECO:0000256" key="3">
    <source>
        <dbReference type="ARBA" id="ARBA00022679"/>
    </source>
</evidence>
<dbReference type="RefSeq" id="WP_376800289.1">
    <property type="nucleotide sequence ID" value="NZ_DBNB01000037.1"/>
</dbReference>
<reference evidence="5 6" key="1">
    <citation type="journal article" date="2017" name="Water Res.">
        <title>Comammox in drinking water systems.</title>
        <authorList>
            <person name="Wang Y."/>
            <person name="Ma L."/>
            <person name="Mao Y."/>
            <person name="Jiang X."/>
            <person name="Xia Y."/>
            <person name="Yu K."/>
            <person name="Li B."/>
            <person name="Zhang T."/>
        </authorList>
    </citation>
    <scope>NUCLEOTIDE SEQUENCE [LARGE SCALE GENOMIC DNA]</scope>
    <source>
        <strain evidence="5">SG_bin8</strain>
    </source>
</reference>
<dbReference type="Pfam" id="PF22435">
    <property type="entry name" value="MRM3-like_sub_bind"/>
    <property type="match status" value="1"/>
</dbReference>
<sequence>MTPGDIDDALTRHPPGERRHIVSPANNAIKAIRALDLKKNRAATHLFVVEGARAALEALSQATAPLAIAYLDEAAHESHVMKLAAATEDSGGLILEVNREVLGKLSRRDNPQTVVSVYRQTWHSLLDFGSGDTDRLLALETVRDPGNLGTILRTADGFDVRDILLIGEATDPYAGEAVRASMGSIFAVNLYRTSLADFLDWRRQFGGLVVGTHLSGSEDIRTLAWRAPSLIVMGNEQKGLSAEMSAACDRLVRIPMSGRADSFNLAVATAITLYESRR</sequence>
<dbReference type="GO" id="GO:0032259">
    <property type="term" value="P:methylation"/>
    <property type="evidence" value="ECO:0007669"/>
    <property type="project" value="UniProtKB-KW"/>
</dbReference>
<dbReference type="AlphaFoldDB" id="A0A1W9I100"/>
<dbReference type="GO" id="GO:0008173">
    <property type="term" value="F:RNA methyltransferase activity"/>
    <property type="evidence" value="ECO:0007669"/>
    <property type="project" value="InterPro"/>
</dbReference>
<dbReference type="InterPro" id="IPR029028">
    <property type="entry name" value="Alpha/beta_knot_MTases"/>
</dbReference>